<gene>
    <name evidence="11" type="ORF">FVE85_6066</name>
</gene>
<dbReference type="OrthoDB" id="5087at2759"/>
<feature type="domain" description="Helicase C-terminal" evidence="10">
    <location>
        <begin position="597"/>
        <end position="772"/>
    </location>
</feature>
<proteinExistence type="inferred from homology"/>
<sequence length="1216" mass="136456">MFTFVRSVLLPRNRGAGGARAIEALGRFWSRHASRSPALISISAPSCRKLSATRRVSCAQDEGQRVHSDSDQQLGTSGVSLEDFRAALPAQDNENDTQHENETRSEEADTMDRGYRNDGKDREKFSGCFKCRSNNNPNMHTHKVWECTEASSPKAPMSPESRAKRDAERKRKFMQRKLRDPNPERLELSVGTVDEILLCVKDATATTPHRKHVEARLNAVAELAMDSDGANLSRADAADDSGHAGMPVESWEELVDDVQEHEIEDWEKDHNIVHEDAKPRRARRGRPAKIPKHMMEQRMRLPAWKQQTQVVEAVRNNQVVVISGETGCGKTTQVPQFLLDAFMDAGELSEGQIVCTQPRRISAVSVADRVASERGEDVGQTVGFKIRLESSTSANTRLLFCTTGVLLRMLQTDKSLGEVSIIVVDEIHERSLETDFLLIVLRDLLSKRRDLRVVLMSATLNAELFADYFGGAPLVHIPGFTYPVQELFLEDCIELTGYHFEDPQRALEQQKSRGKRVPNAKERKTRLRQRDVKAEREMVLERLRDRQNGNWSHDTERTAGSGSESPNIVSVSSYSERTVKSLLNSFYPSSDAVPHELVEKLLVLIDDQLGQGAVLVFLPGWDDITKLYELLTGNSSRFGDTQKYKIFPLHSSMPTDNQREIFKRPPAGVRKIILATNIAETSITIDDVVFVLDSGKFKEKSYDPATNVSCLLPAWVSKASARQRRGRAGRVQPGICFHLFSSLTLDTFIEHPLPELLRTPLEQVGLQVKAMRLGNIATFLGKAPSTPDPRAVENAVLMLTSLGALEREGPERLTPLGWHMAELPVHPGLGKMMIYGTIFRCIDPILTMAASLGFRSPFTVPLNKKEEADAMKRAFARGLCSDHVTALNAYEDWRAEPPHRKSTFCRTNFLSDSTLRMIQDMRQQFRMLLGDLGFLPRNSKGDIDWNRLNENSDNFPLVKGVLVAGLFPNVARVDVRKSRVQLMTGPDGKVSPFPSSVQQPKSDYMHRWLVYYEKMRSLDLYLMDSSVVAPVALSLFGGKLKHSPEDQRICVDEDWITFEVDDSTAAAIMSFREILDVQIALALDNPSKYAHDFPQERTVAMVRKILDEGERTGFFADGGFTMNSYGADGSSGDDDADDDLSFDEEGTDKAPSRRAPQAPRTSQSREPRTWREDSGNEARGRRGKDGNFRNARPGTQRHSSSYVSRTSNRNIDGQWR</sequence>
<evidence type="ECO:0000313" key="11">
    <source>
        <dbReference type="EMBL" id="KAA8498481.1"/>
    </source>
</evidence>
<feature type="region of interest" description="Disordered" evidence="8">
    <location>
        <begin position="89"/>
        <end position="118"/>
    </location>
</feature>
<feature type="compositionally biased region" description="Basic and acidic residues" evidence="8">
    <location>
        <begin position="96"/>
        <end position="118"/>
    </location>
</feature>
<dbReference type="GO" id="GO:0005634">
    <property type="term" value="C:nucleus"/>
    <property type="evidence" value="ECO:0007669"/>
    <property type="project" value="TreeGrafter"/>
</dbReference>
<evidence type="ECO:0000256" key="8">
    <source>
        <dbReference type="SAM" id="MobiDB-lite"/>
    </source>
</evidence>
<dbReference type="InterPro" id="IPR048333">
    <property type="entry name" value="HA2_WH"/>
</dbReference>
<feature type="compositionally biased region" description="Basic and acidic residues" evidence="8">
    <location>
        <begin position="545"/>
        <end position="557"/>
    </location>
</feature>
<reference evidence="12" key="1">
    <citation type="journal article" date="2019" name="Nat. Commun.">
        <title>Expansion of phycobilisome linker gene families in mesophilic red algae.</title>
        <authorList>
            <person name="Lee J."/>
            <person name="Kim D."/>
            <person name="Bhattacharya D."/>
            <person name="Yoon H.S."/>
        </authorList>
    </citation>
    <scope>NUCLEOTIDE SEQUENCE [LARGE SCALE GENOMIC DNA]</scope>
    <source>
        <strain evidence="12">CCMP 1328</strain>
    </source>
</reference>
<feature type="compositionally biased region" description="Basic residues" evidence="8">
    <location>
        <begin position="512"/>
        <end position="527"/>
    </location>
</feature>
<dbReference type="Pfam" id="PF07717">
    <property type="entry name" value="OB_NTP_bind"/>
    <property type="match status" value="1"/>
</dbReference>
<evidence type="ECO:0000256" key="1">
    <source>
        <dbReference type="ARBA" id="ARBA00012552"/>
    </source>
</evidence>
<dbReference type="FunFam" id="1.20.120.1080:FF:000002">
    <property type="entry name" value="Putative ATP-dependent RNA helicase DHX36"/>
    <property type="match status" value="1"/>
</dbReference>
<feature type="domain" description="Helicase ATP-binding" evidence="9">
    <location>
        <begin position="311"/>
        <end position="478"/>
    </location>
</feature>
<dbReference type="GO" id="GO:0003723">
    <property type="term" value="F:RNA binding"/>
    <property type="evidence" value="ECO:0007669"/>
    <property type="project" value="UniProtKB-KW"/>
</dbReference>
<comment type="caution">
    <text evidence="11">The sequence shown here is derived from an EMBL/GenBank/DDBJ whole genome shotgun (WGS) entry which is preliminary data.</text>
</comment>
<feature type="compositionally biased region" description="Polar residues" evidence="8">
    <location>
        <begin position="1196"/>
        <end position="1216"/>
    </location>
</feature>
<dbReference type="Pfam" id="PF04408">
    <property type="entry name" value="WHD_HA2"/>
    <property type="match status" value="1"/>
</dbReference>
<dbReference type="EC" id="3.6.4.13" evidence="1"/>
<evidence type="ECO:0000313" key="12">
    <source>
        <dbReference type="Proteomes" id="UP000324585"/>
    </source>
</evidence>
<evidence type="ECO:0000256" key="5">
    <source>
        <dbReference type="ARBA" id="ARBA00022840"/>
    </source>
</evidence>
<feature type="region of interest" description="Disordered" evidence="8">
    <location>
        <begin position="545"/>
        <end position="569"/>
    </location>
</feature>
<evidence type="ECO:0000256" key="2">
    <source>
        <dbReference type="ARBA" id="ARBA00022741"/>
    </source>
</evidence>
<dbReference type="CDD" id="cd18791">
    <property type="entry name" value="SF2_C_RHA"/>
    <property type="match status" value="1"/>
</dbReference>
<dbReference type="InterPro" id="IPR011709">
    <property type="entry name" value="DEAD-box_helicase_OB_fold"/>
</dbReference>
<dbReference type="SMART" id="SM00490">
    <property type="entry name" value="HELICc"/>
    <property type="match status" value="1"/>
</dbReference>
<feature type="compositionally biased region" description="Basic and acidic residues" evidence="8">
    <location>
        <begin position="1163"/>
        <end position="1187"/>
    </location>
</feature>
<name>A0A5J4Z3R7_PORPP</name>
<dbReference type="CDD" id="cd17917">
    <property type="entry name" value="DEXHc_RHA-like"/>
    <property type="match status" value="1"/>
</dbReference>
<evidence type="ECO:0000256" key="6">
    <source>
        <dbReference type="ARBA" id="ARBA00022884"/>
    </source>
</evidence>
<dbReference type="PROSITE" id="PS00690">
    <property type="entry name" value="DEAH_ATP_HELICASE"/>
    <property type="match status" value="1"/>
</dbReference>
<dbReference type="SMART" id="SM00847">
    <property type="entry name" value="HA2"/>
    <property type="match status" value="1"/>
</dbReference>
<evidence type="ECO:0000259" key="9">
    <source>
        <dbReference type="PROSITE" id="PS51192"/>
    </source>
</evidence>
<dbReference type="Pfam" id="PF00270">
    <property type="entry name" value="DEAD"/>
    <property type="match status" value="1"/>
</dbReference>
<keyword evidence="5" id="KW-0067">ATP-binding</keyword>
<feature type="compositionally biased region" description="Acidic residues" evidence="8">
    <location>
        <begin position="1131"/>
        <end position="1146"/>
    </location>
</feature>
<organism evidence="11 12">
    <name type="scientific">Porphyridium purpureum</name>
    <name type="common">Red alga</name>
    <name type="synonym">Porphyridium cruentum</name>
    <dbReference type="NCBI Taxonomy" id="35688"/>
    <lineage>
        <taxon>Eukaryota</taxon>
        <taxon>Rhodophyta</taxon>
        <taxon>Bangiophyceae</taxon>
        <taxon>Porphyridiales</taxon>
        <taxon>Porphyridiaceae</taxon>
        <taxon>Porphyridium</taxon>
    </lineage>
</organism>
<dbReference type="Gene3D" id="1.20.120.1080">
    <property type="match status" value="1"/>
</dbReference>
<dbReference type="SMART" id="SM00487">
    <property type="entry name" value="DEXDc"/>
    <property type="match status" value="1"/>
</dbReference>
<protein>
    <recommendedName>
        <fullName evidence="1">RNA helicase</fullName>
        <ecNumber evidence="1">3.6.4.13</ecNumber>
    </recommendedName>
</protein>
<dbReference type="Gene3D" id="3.40.50.300">
    <property type="entry name" value="P-loop containing nucleotide triphosphate hydrolases"/>
    <property type="match status" value="2"/>
</dbReference>
<keyword evidence="4 11" id="KW-0347">Helicase</keyword>
<dbReference type="PANTHER" id="PTHR18934">
    <property type="entry name" value="ATP-DEPENDENT RNA HELICASE"/>
    <property type="match status" value="1"/>
</dbReference>
<evidence type="ECO:0000256" key="4">
    <source>
        <dbReference type="ARBA" id="ARBA00022806"/>
    </source>
</evidence>
<dbReference type="InterPro" id="IPR011545">
    <property type="entry name" value="DEAD/DEAH_box_helicase_dom"/>
</dbReference>
<dbReference type="GO" id="GO:0005524">
    <property type="term" value="F:ATP binding"/>
    <property type="evidence" value="ECO:0007669"/>
    <property type="project" value="UniProtKB-KW"/>
</dbReference>
<dbReference type="InterPro" id="IPR002464">
    <property type="entry name" value="DNA/RNA_helicase_DEAH_CS"/>
</dbReference>
<dbReference type="PROSITE" id="PS51192">
    <property type="entry name" value="HELICASE_ATP_BIND_1"/>
    <property type="match status" value="1"/>
</dbReference>
<keyword evidence="12" id="KW-1185">Reference proteome</keyword>
<dbReference type="AlphaFoldDB" id="A0A5J4Z3R7"/>
<feature type="compositionally biased region" description="Polar residues" evidence="8">
    <location>
        <begin position="558"/>
        <end position="569"/>
    </location>
</feature>
<feature type="region of interest" description="Disordered" evidence="8">
    <location>
        <begin position="149"/>
        <end position="185"/>
    </location>
</feature>
<dbReference type="GO" id="GO:0016787">
    <property type="term" value="F:hydrolase activity"/>
    <property type="evidence" value="ECO:0007669"/>
    <property type="project" value="UniProtKB-KW"/>
</dbReference>
<dbReference type="InterPro" id="IPR027417">
    <property type="entry name" value="P-loop_NTPase"/>
</dbReference>
<comment type="similarity">
    <text evidence="7">Belongs to the DExH box helicase family.</text>
</comment>
<dbReference type="PROSITE" id="PS51194">
    <property type="entry name" value="HELICASE_CTER"/>
    <property type="match status" value="1"/>
</dbReference>
<dbReference type="SUPFAM" id="SSF52540">
    <property type="entry name" value="P-loop containing nucleoside triphosphate hydrolases"/>
    <property type="match status" value="1"/>
</dbReference>
<feature type="region of interest" description="Disordered" evidence="8">
    <location>
        <begin position="1126"/>
        <end position="1216"/>
    </location>
</feature>
<dbReference type="InterPro" id="IPR014001">
    <property type="entry name" value="Helicase_ATP-bd"/>
</dbReference>
<dbReference type="Pfam" id="PF21010">
    <property type="entry name" value="HA2_C"/>
    <property type="match status" value="1"/>
</dbReference>
<keyword evidence="3" id="KW-0378">Hydrolase</keyword>
<dbReference type="OMA" id="SCWTPDC"/>
<evidence type="ECO:0000259" key="10">
    <source>
        <dbReference type="PROSITE" id="PS51194"/>
    </source>
</evidence>
<feature type="region of interest" description="Disordered" evidence="8">
    <location>
        <begin position="507"/>
        <end position="531"/>
    </location>
</feature>
<dbReference type="FunFam" id="3.40.50.300:FF:000526">
    <property type="entry name" value="DExH-box ATP-dependent RNA helicase DExH3"/>
    <property type="match status" value="1"/>
</dbReference>
<evidence type="ECO:0000256" key="7">
    <source>
        <dbReference type="ARBA" id="ARBA00060772"/>
    </source>
</evidence>
<dbReference type="InterPro" id="IPR007502">
    <property type="entry name" value="Helicase-assoc_dom"/>
</dbReference>
<keyword evidence="2" id="KW-0547">Nucleotide-binding</keyword>
<evidence type="ECO:0000256" key="3">
    <source>
        <dbReference type="ARBA" id="ARBA00022801"/>
    </source>
</evidence>
<dbReference type="InterPro" id="IPR001650">
    <property type="entry name" value="Helicase_C-like"/>
</dbReference>
<accession>A0A5J4Z3R7</accession>
<dbReference type="GO" id="GO:0003724">
    <property type="term" value="F:RNA helicase activity"/>
    <property type="evidence" value="ECO:0007669"/>
    <property type="project" value="UniProtKB-EC"/>
</dbReference>
<dbReference type="EMBL" id="VRMN01000001">
    <property type="protein sequence ID" value="KAA8498481.1"/>
    <property type="molecule type" value="Genomic_DNA"/>
</dbReference>
<dbReference type="Proteomes" id="UP000324585">
    <property type="component" value="Unassembled WGS sequence"/>
</dbReference>
<dbReference type="Pfam" id="PF00271">
    <property type="entry name" value="Helicase_C"/>
    <property type="match status" value="1"/>
</dbReference>
<dbReference type="PANTHER" id="PTHR18934:SF237">
    <property type="entry name" value="ATP-DEPENDENT DNA_RNA HELICASE DHX36"/>
    <property type="match status" value="1"/>
</dbReference>
<keyword evidence="6" id="KW-0694">RNA-binding</keyword>